<feature type="compositionally biased region" description="Basic residues" evidence="1">
    <location>
        <begin position="245"/>
        <end position="255"/>
    </location>
</feature>
<feature type="compositionally biased region" description="Basic residues" evidence="1">
    <location>
        <begin position="276"/>
        <end position="292"/>
    </location>
</feature>
<evidence type="ECO:0000256" key="1">
    <source>
        <dbReference type="SAM" id="MobiDB-lite"/>
    </source>
</evidence>
<protein>
    <recommendedName>
        <fullName evidence="6">CBF1-interacting co-repressor CIR N-terminal domain-containing protein</fullName>
    </recommendedName>
</protein>
<sequence>MGAVKDSKKNKNFAMDAGKRGHFHYFINKGKGREHPLSFSSADSSYINRMGGHGGLNILPQKKWNVYRKDIQYKVNYDENKLIKEGEKKEREKNERSFENTISQLKNNISKNDEKKCTAQPGEHINLFIEEEKEINRRNKMQEEFLIKKGHYIYNDKDFNGINCIYDKKKNAKIISDFDKIRISQNEWFLNKRNRITDLKNDKRSDVKKDVINKNSIDKRDHKSLQKKDTSQSEMHENVEMDSIKHKRDKKKKKEKTKEYEHIRKLIKYKKEKEKRNRKKHKEKERNKRKRT</sequence>
<name>A0A1A8XCV9_PLAOA</name>
<organism evidence="3 4">
    <name type="scientific">Plasmodium ovale curtisi</name>
    <dbReference type="NCBI Taxonomy" id="864141"/>
    <lineage>
        <taxon>Eukaryota</taxon>
        <taxon>Sar</taxon>
        <taxon>Alveolata</taxon>
        <taxon>Apicomplexa</taxon>
        <taxon>Aconoidasida</taxon>
        <taxon>Haemosporida</taxon>
        <taxon>Plasmodiidae</taxon>
        <taxon>Plasmodium</taxon>
        <taxon>Plasmodium (Plasmodium)</taxon>
    </lineage>
</organism>
<evidence type="ECO:0000313" key="5">
    <source>
        <dbReference type="Proteomes" id="UP000078560"/>
    </source>
</evidence>
<dbReference type="Proteomes" id="UP000078546">
    <property type="component" value="Unassembled WGS sequence"/>
</dbReference>
<gene>
    <name evidence="3" type="ORF">POVCU1_073470</name>
    <name evidence="2" type="ORF">POVCU2_0018530</name>
</gene>
<evidence type="ECO:0000313" key="4">
    <source>
        <dbReference type="Proteomes" id="UP000078546"/>
    </source>
</evidence>
<reference evidence="4 5" key="1">
    <citation type="submission" date="2016-05" db="EMBL/GenBank/DDBJ databases">
        <authorList>
            <person name="Naeem Raeece"/>
        </authorList>
    </citation>
    <scope>NUCLEOTIDE SEQUENCE [LARGE SCALE GENOMIC DNA]</scope>
</reference>
<reference evidence="3" key="2">
    <citation type="submission" date="2016-05" db="EMBL/GenBank/DDBJ databases">
        <authorList>
            <person name="Lavstsen T."/>
            <person name="Jespersen J.S."/>
        </authorList>
    </citation>
    <scope>NUCLEOTIDE SEQUENCE [LARGE SCALE GENOMIC DNA]</scope>
</reference>
<dbReference type="AlphaFoldDB" id="A0A1A8XCV9"/>
<evidence type="ECO:0000313" key="3">
    <source>
        <dbReference type="EMBL" id="SBT02139.1"/>
    </source>
</evidence>
<proteinExistence type="predicted"/>
<feature type="region of interest" description="Disordered" evidence="1">
    <location>
        <begin position="210"/>
        <end position="292"/>
    </location>
</feature>
<feature type="compositionally biased region" description="Basic and acidic residues" evidence="1">
    <location>
        <begin position="210"/>
        <end position="244"/>
    </location>
</feature>
<dbReference type="EMBL" id="FLQV01003122">
    <property type="protein sequence ID" value="SBT02139.1"/>
    <property type="molecule type" value="Genomic_DNA"/>
</dbReference>
<evidence type="ECO:0000313" key="2">
    <source>
        <dbReference type="EMBL" id="SBS83033.1"/>
    </source>
</evidence>
<dbReference type="EMBL" id="FLQU01000241">
    <property type="protein sequence ID" value="SBS83033.1"/>
    <property type="molecule type" value="Genomic_DNA"/>
</dbReference>
<accession>A0A1A8XCV9</accession>
<evidence type="ECO:0008006" key="6">
    <source>
        <dbReference type="Google" id="ProtNLM"/>
    </source>
</evidence>
<dbReference type="Proteomes" id="UP000078560">
    <property type="component" value="Unassembled WGS sequence"/>
</dbReference>
<feature type="compositionally biased region" description="Basic and acidic residues" evidence="1">
    <location>
        <begin position="256"/>
        <end position="275"/>
    </location>
</feature>